<evidence type="ECO:0000256" key="1">
    <source>
        <dbReference type="ARBA" id="ARBA00005417"/>
    </source>
</evidence>
<dbReference type="RefSeq" id="WP_011720220.1">
    <property type="nucleotide sequence ID" value="NC_008578.1"/>
</dbReference>
<evidence type="ECO:0000259" key="5">
    <source>
        <dbReference type="PROSITE" id="PS50893"/>
    </source>
</evidence>
<evidence type="ECO:0000256" key="3">
    <source>
        <dbReference type="ARBA" id="ARBA00022741"/>
    </source>
</evidence>
<dbReference type="KEGG" id="ace:Acel_1385"/>
<dbReference type="Proteomes" id="UP000008221">
    <property type="component" value="Chromosome"/>
</dbReference>
<dbReference type="GO" id="GO:0005524">
    <property type="term" value="F:ATP binding"/>
    <property type="evidence" value="ECO:0007669"/>
    <property type="project" value="UniProtKB-KW"/>
</dbReference>
<gene>
    <name evidence="6" type="ordered locus">Acel_1385</name>
</gene>
<name>A0LUP7_ACIC1</name>
<evidence type="ECO:0000313" key="7">
    <source>
        <dbReference type="Proteomes" id="UP000008221"/>
    </source>
</evidence>
<dbReference type="InterPro" id="IPR027417">
    <property type="entry name" value="P-loop_NTPase"/>
</dbReference>
<keyword evidence="2" id="KW-0813">Transport</keyword>
<dbReference type="Gene3D" id="3.40.50.300">
    <property type="entry name" value="P-loop containing nucleotide triphosphate hydrolases"/>
    <property type="match status" value="1"/>
</dbReference>
<keyword evidence="3" id="KW-0547">Nucleotide-binding</keyword>
<dbReference type="InterPro" id="IPR017871">
    <property type="entry name" value="ABC_transporter-like_CS"/>
</dbReference>
<dbReference type="AlphaFoldDB" id="A0LUP7"/>
<keyword evidence="7" id="KW-1185">Reference proteome</keyword>
<dbReference type="PROSITE" id="PS50893">
    <property type="entry name" value="ABC_TRANSPORTER_2"/>
    <property type="match status" value="1"/>
</dbReference>
<accession>A0LUP7</accession>
<feature type="domain" description="ABC transporter" evidence="5">
    <location>
        <begin position="2"/>
        <end position="229"/>
    </location>
</feature>
<sequence>MLELRSITKAFGPRRVLDAVSMTLRPGEITGFVGANGAGKTTTMRIVMGLVPYDSGALLWDGAPLRLEEQRTFGYMPEERGLYRKQPVREQLLYFGRLHGMSKRQAAQRADELLDIFGLTSRAGDKLEQLSLGNQQRVQIAVALMHRPRALILDEPFSGLDPDAVHAMAGLVRSAAAEGVPVLFSSHQLDLVERLCDQIVIISAGRIVAAGSADALRARHAPLMRLDAPAVGEWIHEMPGITVTEKTADRVVFIPETPQRAQAVLQRALQSGPVTHFAEVIRPLSEIYQEVTR</sequence>
<evidence type="ECO:0000313" key="6">
    <source>
        <dbReference type="EMBL" id="ABK53157.1"/>
    </source>
</evidence>
<dbReference type="OrthoDB" id="9804819at2"/>
<dbReference type="SUPFAM" id="SSF52540">
    <property type="entry name" value="P-loop containing nucleoside triphosphate hydrolases"/>
    <property type="match status" value="1"/>
</dbReference>
<dbReference type="PANTHER" id="PTHR43335:SF4">
    <property type="entry name" value="ABC TRANSPORTER, ATP-BINDING PROTEIN"/>
    <property type="match status" value="1"/>
</dbReference>
<reference evidence="6 7" key="1">
    <citation type="journal article" date="2009" name="Genome Res.">
        <title>Complete genome of the cellulolytic thermophile Acidothermus cellulolyticus 11B provides insights into its ecophysiological and evolutionary adaptations.</title>
        <authorList>
            <person name="Barabote R.D."/>
            <person name="Xie G."/>
            <person name="Leu D.H."/>
            <person name="Normand P."/>
            <person name="Necsulea A."/>
            <person name="Daubin V."/>
            <person name="Medigue C."/>
            <person name="Adney W.S."/>
            <person name="Xu X.C."/>
            <person name="Lapidus A."/>
            <person name="Parales R.E."/>
            <person name="Detter C."/>
            <person name="Pujic P."/>
            <person name="Bruce D."/>
            <person name="Lavire C."/>
            <person name="Challacombe J.F."/>
            <person name="Brettin T.S."/>
            <person name="Berry A.M."/>
        </authorList>
    </citation>
    <scope>NUCLEOTIDE SEQUENCE [LARGE SCALE GENOMIC DNA]</scope>
    <source>
        <strain evidence="7">ATCC 43068 / DSM 8971 / 11B</strain>
    </source>
</reference>
<dbReference type="InParanoid" id="A0LUP7"/>
<evidence type="ECO:0000256" key="4">
    <source>
        <dbReference type="ARBA" id="ARBA00022840"/>
    </source>
</evidence>
<proteinExistence type="inferred from homology"/>
<dbReference type="Pfam" id="PF00005">
    <property type="entry name" value="ABC_tran"/>
    <property type="match status" value="1"/>
</dbReference>
<dbReference type="PROSITE" id="PS00211">
    <property type="entry name" value="ABC_TRANSPORTER_1"/>
    <property type="match status" value="1"/>
</dbReference>
<dbReference type="InterPro" id="IPR003593">
    <property type="entry name" value="AAA+_ATPase"/>
</dbReference>
<dbReference type="GO" id="GO:0016887">
    <property type="term" value="F:ATP hydrolysis activity"/>
    <property type="evidence" value="ECO:0007669"/>
    <property type="project" value="InterPro"/>
</dbReference>
<dbReference type="HOGENOM" id="CLU_000604_1_2_11"/>
<dbReference type="PANTHER" id="PTHR43335">
    <property type="entry name" value="ABC TRANSPORTER, ATP-BINDING PROTEIN"/>
    <property type="match status" value="1"/>
</dbReference>
<dbReference type="STRING" id="351607.Acel_1385"/>
<comment type="similarity">
    <text evidence="1">Belongs to the ABC transporter superfamily.</text>
</comment>
<organism evidence="6 7">
    <name type="scientific">Acidothermus cellulolyticus (strain ATCC 43068 / DSM 8971 / 11B)</name>
    <dbReference type="NCBI Taxonomy" id="351607"/>
    <lineage>
        <taxon>Bacteria</taxon>
        <taxon>Bacillati</taxon>
        <taxon>Actinomycetota</taxon>
        <taxon>Actinomycetes</taxon>
        <taxon>Acidothermales</taxon>
        <taxon>Acidothermaceae</taxon>
        <taxon>Acidothermus</taxon>
    </lineage>
</organism>
<protein>
    <submittedName>
        <fullName evidence="6">ABC transporter related protein</fullName>
    </submittedName>
</protein>
<dbReference type="Pfam" id="PF13732">
    <property type="entry name" value="DrrA1-3_C"/>
    <property type="match status" value="1"/>
</dbReference>
<dbReference type="eggNOG" id="COG4152">
    <property type="taxonomic scope" value="Bacteria"/>
</dbReference>
<dbReference type="SMART" id="SM00382">
    <property type="entry name" value="AAA"/>
    <property type="match status" value="1"/>
</dbReference>
<dbReference type="InterPro" id="IPR003439">
    <property type="entry name" value="ABC_transporter-like_ATP-bd"/>
</dbReference>
<keyword evidence="4" id="KW-0067">ATP-binding</keyword>
<dbReference type="EMBL" id="CP000481">
    <property type="protein sequence ID" value="ABK53157.1"/>
    <property type="molecule type" value="Genomic_DNA"/>
</dbReference>
<evidence type="ECO:0000256" key="2">
    <source>
        <dbReference type="ARBA" id="ARBA00022448"/>
    </source>
</evidence>
<dbReference type="InterPro" id="IPR025302">
    <property type="entry name" value="DrrA1/2-like_C"/>
</dbReference>